<dbReference type="GO" id="GO:0005737">
    <property type="term" value="C:cytoplasm"/>
    <property type="evidence" value="ECO:0007669"/>
    <property type="project" value="TreeGrafter"/>
</dbReference>
<dbReference type="Pfam" id="PF00300">
    <property type="entry name" value="His_Phos_1"/>
    <property type="match status" value="1"/>
</dbReference>
<dbReference type="EMBL" id="AZFX01000015">
    <property type="protein sequence ID" value="KRM12476.1"/>
    <property type="molecule type" value="Genomic_DNA"/>
</dbReference>
<sequence>MTDLYFVRHGETENNLKQLMNGGSVDSPLTDKGRQGAIEAGRFLTNVSFTHAYVSPQARAQTTAALILAQQSHPQPNLTTIEALREFDMGSWDGLPFTQLPQHQNYQNYLHRPDLFDPTETGGESYQALATRGLAAIQDIVAANPAGRVLIVSHGVFLRVVLNRLLGVPLAEVRSGRPIDNCAVTALRADNGHFESIYWNRTDFLTVNKQF</sequence>
<dbReference type="STRING" id="1423735.FC15_GL000463"/>
<dbReference type="PIRSF" id="PIRSF000709">
    <property type="entry name" value="6PFK_2-Ptase"/>
    <property type="match status" value="1"/>
</dbReference>
<feature type="active site" description="Proton donor/acceptor" evidence="1">
    <location>
        <position position="86"/>
    </location>
</feature>
<gene>
    <name evidence="3" type="ORF">FC15_GL000463</name>
</gene>
<feature type="binding site" evidence="2">
    <location>
        <begin position="8"/>
        <end position="15"/>
    </location>
    <ligand>
        <name>substrate</name>
    </ligand>
</feature>
<accession>A0A0R1WEE8</accession>
<keyword evidence="4" id="KW-1185">Reference proteome</keyword>
<dbReference type="PANTHER" id="PTHR48100:SF1">
    <property type="entry name" value="HISTIDINE PHOSPHATASE FAMILY PROTEIN-RELATED"/>
    <property type="match status" value="1"/>
</dbReference>
<dbReference type="InterPro" id="IPR013078">
    <property type="entry name" value="His_Pase_superF_clade-1"/>
</dbReference>
<evidence type="ECO:0000256" key="1">
    <source>
        <dbReference type="PIRSR" id="PIRSR613078-1"/>
    </source>
</evidence>
<dbReference type="OrthoDB" id="9782128at2"/>
<dbReference type="SUPFAM" id="SSF53254">
    <property type="entry name" value="Phosphoglycerate mutase-like"/>
    <property type="match status" value="1"/>
</dbReference>
<dbReference type="PATRIC" id="fig|1423735.3.peg.477"/>
<dbReference type="RefSeq" id="WP_057823649.1">
    <property type="nucleotide sequence ID" value="NZ_AZFX01000015.1"/>
</dbReference>
<dbReference type="InterPro" id="IPR050275">
    <property type="entry name" value="PGM_Phosphatase"/>
</dbReference>
<evidence type="ECO:0000313" key="4">
    <source>
        <dbReference type="Proteomes" id="UP000051315"/>
    </source>
</evidence>
<reference evidence="3 4" key="1">
    <citation type="journal article" date="2015" name="Genome Announc.">
        <title>Expanding the biotechnology potential of lactobacilli through comparative genomics of 213 strains and associated genera.</title>
        <authorList>
            <person name="Sun Z."/>
            <person name="Harris H.M."/>
            <person name="McCann A."/>
            <person name="Guo C."/>
            <person name="Argimon S."/>
            <person name="Zhang W."/>
            <person name="Yang X."/>
            <person name="Jeffery I.B."/>
            <person name="Cooney J.C."/>
            <person name="Kagawa T.F."/>
            <person name="Liu W."/>
            <person name="Song Y."/>
            <person name="Salvetti E."/>
            <person name="Wrobel A."/>
            <person name="Rasinkangas P."/>
            <person name="Parkhill J."/>
            <person name="Rea M.C."/>
            <person name="O'Sullivan O."/>
            <person name="Ritari J."/>
            <person name="Douillard F.P."/>
            <person name="Paul Ross R."/>
            <person name="Yang R."/>
            <person name="Briner A.E."/>
            <person name="Felis G.E."/>
            <person name="de Vos W.M."/>
            <person name="Barrangou R."/>
            <person name="Klaenhammer T.R."/>
            <person name="Caufield P.W."/>
            <person name="Cui Y."/>
            <person name="Zhang H."/>
            <person name="O'Toole P.W."/>
        </authorList>
    </citation>
    <scope>NUCLEOTIDE SEQUENCE [LARGE SCALE GENOMIC DNA]</scope>
    <source>
        <strain evidence="3 4">DSM 17758</strain>
    </source>
</reference>
<protein>
    <submittedName>
        <fullName evidence="3">Phosphoglycerate mutase</fullName>
    </submittedName>
</protein>
<feature type="active site" description="Tele-phosphohistidine intermediate" evidence="1">
    <location>
        <position position="9"/>
    </location>
</feature>
<organism evidence="3 4">
    <name type="scientific">Lapidilactobacillus concavus DSM 17758</name>
    <dbReference type="NCBI Taxonomy" id="1423735"/>
    <lineage>
        <taxon>Bacteria</taxon>
        <taxon>Bacillati</taxon>
        <taxon>Bacillota</taxon>
        <taxon>Bacilli</taxon>
        <taxon>Lactobacillales</taxon>
        <taxon>Lactobacillaceae</taxon>
        <taxon>Lapidilactobacillus</taxon>
    </lineage>
</organism>
<name>A0A0R1WEE8_9LACO</name>
<evidence type="ECO:0000313" key="3">
    <source>
        <dbReference type="EMBL" id="KRM12476.1"/>
    </source>
</evidence>
<comment type="caution">
    <text evidence="3">The sequence shown here is derived from an EMBL/GenBank/DDBJ whole genome shotgun (WGS) entry which is preliminary data.</text>
</comment>
<dbReference type="Gene3D" id="3.40.50.1240">
    <property type="entry name" value="Phosphoglycerate mutase-like"/>
    <property type="match status" value="1"/>
</dbReference>
<dbReference type="PANTHER" id="PTHR48100">
    <property type="entry name" value="BROAD-SPECIFICITY PHOSPHATASE YOR283W-RELATED"/>
    <property type="match status" value="1"/>
</dbReference>
<dbReference type="AlphaFoldDB" id="A0A0R1WEE8"/>
<dbReference type="CDD" id="cd07067">
    <property type="entry name" value="HP_PGM_like"/>
    <property type="match status" value="1"/>
</dbReference>
<feature type="binding site" evidence="2">
    <location>
        <position position="59"/>
    </location>
    <ligand>
        <name>substrate</name>
    </ligand>
</feature>
<proteinExistence type="predicted"/>
<dbReference type="Proteomes" id="UP000051315">
    <property type="component" value="Unassembled WGS sequence"/>
</dbReference>
<evidence type="ECO:0000256" key="2">
    <source>
        <dbReference type="PIRSR" id="PIRSR613078-2"/>
    </source>
</evidence>
<dbReference type="SMART" id="SM00855">
    <property type="entry name" value="PGAM"/>
    <property type="match status" value="1"/>
</dbReference>
<dbReference type="GO" id="GO:0016791">
    <property type="term" value="F:phosphatase activity"/>
    <property type="evidence" value="ECO:0007669"/>
    <property type="project" value="TreeGrafter"/>
</dbReference>
<dbReference type="InterPro" id="IPR029033">
    <property type="entry name" value="His_PPase_superfam"/>
</dbReference>